<dbReference type="Gene3D" id="3.30.710.10">
    <property type="entry name" value="Potassium Channel Kv1.1, Chain A"/>
    <property type="match status" value="1"/>
</dbReference>
<dbReference type="InterPro" id="IPR000210">
    <property type="entry name" value="BTB/POZ_dom"/>
</dbReference>
<protein>
    <recommendedName>
        <fullName evidence="1">BTB domain-containing protein</fullName>
    </recommendedName>
</protein>
<gene>
    <name evidence="2" type="ORF">RhiirA1_407084</name>
</gene>
<name>A0A2N0SK57_9GLOM</name>
<evidence type="ECO:0000313" key="3">
    <source>
        <dbReference type="Proteomes" id="UP000232688"/>
    </source>
</evidence>
<dbReference type="InterPro" id="IPR011333">
    <property type="entry name" value="SKP1/BTB/POZ_sf"/>
</dbReference>
<reference evidence="2 3" key="1">
    <citation type="submission" date="2017-10" db="EMBL/GenBank/DDBJ databases">
        <title>Extensive intraspecific genome diversity in a model arbuscular mycorrhizal fungus.</title>
        <authorList>
            <person name="Chen E.C.H."/>
            <person name="Morin E."/>
            <person name="Baudet D."/>
            <person name="Noel J."/>
            <person name="Ndikumana S."/>
            <person name="Charron P."/>
            <person name="St-Onge C."/>
            <person name="Giorgi J."/>
            <person name="Grigoriev I.V."/>
            <person name="Roux C."/>
            <person name="Martin F.M."/>
            <person name="Corradi N."/>
        </authorList>
    </citation>
    <scope>NUCLEOTIDE SEQUENCE [LARGE SCALE GENOMIC DNA]</scope>
    <source>
        <strain evidence="2 3">A1</strain>
    </source>
</reference>
<accession>A0A2N0SK57</accession>
<dbReference type="SUPFAM" id="SSF54695">
    <property type="entry name" value="POZ domain"/>
    <property type="match status" value="1"/>
</dbReference>
<dbReference type="AlphaFoldDB" id="A0A2N0SK57"/>
<sequence length="84" mass="9707">MNFLRILSSKYEKLLEEEDGDVTIIVGEEVNQIPKSFKAHSLILKTQCPWFKIALSKDWARKGEETIVIRKPNISTSTFEIILK</sequence>
<dbReference type="CDD" id="cd18186">
    <property type="entry name" value="BTB_POZ_ZBTB_KLHL-like"/>
    <property type="match status" value="1"/>
</dbReference>
<feature type="domain" description="BTB" evidence="1">
    <location>
        <begin position="20"/>
        <end position="84"/>
    </location>
</feature>
<organism evidence="2 3">
    <name type="scientific">Rhizophagus irregularis</name>
    <dbReference type="NCBI Taxonomy" id="588596"/>
    <lineage>
        <taxon>Eukaryota</taxon>
        <taxon>Fungi</taxon>
        <taxon>Fungi incertae sedis</taxon>
        <taxon>Mucoromycota</taxon>
        <taxon>Glomeromycotina</taxon>
        <taxon>Glomeromycetes</taxon>
        <taxon>Glomerales</taxon>
        <taxon>Glomeraceae</taxon>
        <taxon>Rhizophagus</taxon>
    </lineage>
</organism>
<reference evidence="2 3" key="2">
    <citation type="submission" date="2017-10" db="EMBL/GenBank/DDBJ databases">
        <title>Genome analyses suggest a sexual origin of heterokaryosis in a supposedly ancient asexual fungus.</title>
        <authorList>
            <person name="Corradi N."/>
            <person name="Sedzielewska K."/>
            <person name="Noel J."/>
            <person name="Charron P."/>
            <person name="Farinelli L."/>
            <person name="Marton T."/>
            <person name="Kruger M."/>
            <person name="Pelin A."/>
            <person name="Brachmann A."/>
            <person name="Corradi N."/>
        </authorList>
    </citation>
    <scope>NUCLEOTIDE SEQUENCE [LARGE SCALE GENOMIC DNA]</scope>
    <source>
        <strain evidence="2 3">A1</strain>
    </source>
</reference>
<evidence type="ECO:0000313" key="2">
    <source>
        <dbReference type="EMBL" id="PKC75896.1"/>
    </source>
</evidence>
<dbReference type="PROSITE" id="PS50097">
    <property type="entry name" value="BTB"/>
    <property type="match status" value="1"/>
</dbReference>
<dbReference type="Pfam" id="PF00651">
    <property type="entry name" value="BTB"/>
    <property type="match status" value="1"/>
</dbReference>
<dbReference type="VEuPathDB" id="FungiDB:RhiirA1_407084"/>
<dbReference type="EMBL" id="LLXH01000013">
    <property type="protein sequence ID" value="PKC75896.1"/>
    <property type="molecule type" value="Genomic_DNA"/>
</dbReference>
<proteinExistence type="predicted"/>
<comment type="caution">
    <text evidence="2">The sequence shown here is derived from an EMBL/GenBank/DDBJ whole genome shotgun (WGS) entry which is preliminary data.</text>
</comment>
<dbReference type="VEuPathDB" id="FungiDB:FUN_011078"/>
<dbReference type="VEuPathDB" id="FungiDB:RhiirFUN_012362"/>
<evidence type="ECO:0000259" key="1">
    <source>
        <dbReference type="PROSITE" id="PS50097"/>
    </source>
</evidence>
<dbReference type="Proteomes" id="UP000232688">
    <property type="component" value="Unassembled WGS sequence"/>
</dbReference>